<evidence type="ECO:0000256" key="4">
    <source>
        <dbReference type="ARBA" id="ARBA00022960"/>
    </source>
</evidence>
<keyword evidence="4" id="KW-0133">Cell shape</keyword>
<dbReference type="EMBL" id="JACKWY010000002">
    <property type="protein sequence ID" value="MBB6713689.1"/>
    <property type="molecule type" value="Genomic_DNA"/>
</dbReference>
<feature type="chain" id="PRO_5031044879" evidence="11">
    <location>
        <begin position="29"/>
        <end position="433"/>
    </location>
</feature>
<evidence type="ECO:0000256" key="1">
    <source>
        <dbReference type="ARBA" id="ARBA00007164"/>
    </source>
</evidence>
<accession>A0A7X0S9Y1</accession>
<dbReference type="PANTHER" id="PTHR21581:SF26">
    <property type="entry name" value="D-ALANYL-D-ALANINE ENDOPEPTIDASE"/>
    <property type="match status" value="1"/>
</dbReference>
<evidence type="ECO:0000256" key="10">
    <source>
        <dbReference type="SAM" id="Phobius"/>
    </source>
</evidence>
<name>A0A7X0S9Y1_9CLOT</name>
<dbReference type="RefSeq" id="WP_185163482.1">
    <property type="nucleotide sequence ID" value="NZ_JACKWY010000002.1"/>
</dbReference>
<dbReference type="GO" id="GO:0008360">
    <property type="term" value="P:regulation of cell shape"/>
    <property type="evidence" value="ECO:0007669"/>
    <property type="project" value="UniProtKB-KW"/>
</dbReference>
<keyword evidence="5" id="KW-0573">Peptidoglycan synthesis</keyword>
<evidence type="ECO:0000256" key="6">
    <source>
        <dbReference type="ARBA" id="ARBA00023316"/>
    </source>
</evidence>
<dbReference type="Gene3D" id="3.40.710.10">
    <property type="entry name" value="DD-peptidase/beta-lactamase superfamily"/>
    <property type="match status" value="1"/>
</dbReference>
<evidence type="ECO:0000256" key="9">
    <source>
        <dbReference type="RuleBase" id="RU004016"/>
    </source>
</evidence>
<protein>
    <submittedName>
        <fullName evidence="13">D-alanyl-D-alanine carboxypeptidase</fullName>
    </submittedName>
</protein>
<evidence type="ECO:0000256" key="3">
    <source>
        <dbReference type="ARBA" id="ARBA00022801"/>
    </source>
</evidence>
<dbReference type="GO" id="GO:0009252">
    <property type="term" value="P:peptidoglycan biosynthetic process"/>
    <property type="evidence" value="ECO:0007669"/>
    <property type="project" value="UniProtKB-KW"/>
</dbReference>
<evidence type="ECO:0000256" key="5">
    <source>
        <dbReference type="ARBA" id="ARBA00022984"/>
    </source>
</evidence>
<keyword evidence="10" id="KW-1133">Transmembrane helix</keyword>
<dbReference type="SUPFAM" id="SSF56601">
    <property type="entry name" value="beta-lactamase/transpeptidase-like"/>
    <property type="match status" value="1"/>
</dbReference>
<feature type="active site" evidence="7">
    <location>
        <position position="127"/>
    </location>
</feature>
<dbReference type="GO" id="GO:0006508">
    <property type="term" value="P:proteolysis"/>
    <property type="evidence" value="ECO:0007669"/>
    <property type="project" value="InterPro"/>
</dbReference>
<keyword evidence="10" id="KW-0472">Membrane</keyword>
<proteinExistence type="inferred from homology"/>
<evidence type="ECO:0000256" key="8">
    <source>
        <dbReference type="PIRSR" id="PIRSR618044-2"/>
    </source>
</evidence>
<dbReference type="GO" id="GO:0009002">
    <property type="term" value="F:serine-type D-Ala-D-Ala carboxypeptidase activity"/>
    <property type="evidence" value="ECO:0007669"/>
    <property type="project" value="InterPro"/>
</dbReference>
<feature type="transmembrane region" description="Helical" evidence="10">
    <location>
        <begin position="395"/>
        <end position="419"/>
    </location>
</feature>
<keyword evidence="6" id="KW-0961">Cell wall biogenesis/degradation</keyword>
<comment type="similarity">
    <text evidence="1 9">Belongs to the peptidase S11 family.</text>
</comment>
<feature type="active site" description="Proton acceptor" evidence="7">
    <location>
        <position position="70"/>
    </location>
</feature>
<organism evidence="13 14">
    <name type="scientific">Clostridium gasigenes</name>
    <dbReference type="NCBI Taxonomy" id="94869"/>
    <lineage>
        <taxon>Bacteria</taxon>
        <taxon>Bacillati</taxon>
        <taxon>Bacillota</taxon>
        <taxon>Clostridia</taxon>
        <taxon>Eubacteriales</taxon>
        <taxon>Clostridiaceae</taxon>
        <taxon>Clostridium</taxon>
    </lineage>
</organism>
<dbReference type="AlphaFoldDB" id="A0A7X0S9Y1"/>
<keyword evidence="10" id="KW-0812">Transmembrane</keyword>
<feature type="active site" description="Proton acceptor" evidence="7">
    <location>
        <position position="67"/>
    </location>
</feature>
<dbReference type="Pfam" id="PF00768">
    <property type="entry name" value="Peptidase_S11"/>
    <property type="match status" value="1"/>
</dbReference>
<feature type="signal peptide" evidence="11">
    <location>
        <begin position="1"/>
        <end position="28"/>
    </location>
</feature>
<comment type="caution">
    <text evidence="13">The sequence shown here is derived from an EMBL/GenBank/DDBJ whole genome shotgun (WGS) entry which is preliminary data.</text>
</comment>
<evidence type="ECO:0000313" key="13">
    <source>
        <dbReference type="EMBL" id="MBB6713689.1"/>
    </source>
</evidence>
<evidence type="ECO:0000256" key="11">
    <source>
        <dbReference type="SAM" id="SignalP"/>
    </source>
</evidence>
<keyword evidence="13" id="KW-0121">Carboxypeptidase</keyword>
<dbReference type="GO" id="GO:0071555">
    <property type="term" value="P:cell wall organization"/>
    <property type="evidence" value="ECO:0007669"/>
    <property type="project" value="UniProtKB-KW"/>
</dbReference>
<evidence type="ECO:0000259" key="12">
    <source>
        <dbReference type="Pfam" id="PF00768"/>
    </source>
</evidence>
<keyword evidence="13" id="KW-0645">Protease</keyword>
<keyword evidence="3" id="KW-0378">Hydrolase</keyword>
<dbReference type="InterPro" id="IPR018044">
    <property type="entry name" value="Peptidase_S11"/>
</dbReference>
<dbReference type="PRINTS" id="PR00725">
    <property type="entry name" value="DADACBPTASE1"/>
</dbReference>
<evidence type="ECO:0000313" key="14">
    <source>
        <dbReference type="Proteomes" id="UP000585258"/>
    </source>
</evidence>
<dbReference type="InterPro" id="IPR012338">
    <property type="entry name" value="Beta-lactam/transpept-like"/>
</dbReference>
<evidence type="ECO:0000256" key="7">
    <source>
        <dbReference type="PIRSR" id="PIRSR618044-1"/>
    </source>
</evidence>
<feature type="domain" description="Peptidase S11 D-alanyl-D-alanine carboxypeptidase A N-terminal" evidence="12">
    <location>
        <begin position="33"/>
        <end position="270"/>
    </location>
</feature>
<dbReference type="Proteomes" id="UP000585258">
    <property type="component" value="Unassembled WGS sequence"/>
</dbReference>
<feature type="binding site" evidence="8">
    <location>
        <position position="241"/>
    </location>
    <ligand>
        <name>substrate</name>
    </ligand>
</feature>
<reference evidence="13 14" key="1">
    <citation type="submission" date="2020-08" db="EMBL/GenBank/DDBJ databases">
        <title>Clostridia isolated from Swiss meat.</title>
        <authorList>
            <person name="Wambui J."/>
            <person name="Stevens M.J.A."/>
            <person name="Stephan R."/>
        </authorList>
    </citation>
    <scope>NUCLEOTIDE SEQUENCE [LARGE SCALE GENOMIC DNA]</scope>
    <source>
        <strain evidence="13 14">CM001</strain>
    </source>
</reference>
<gene>
    <name evidence="13" type="ORF">H7E68_02920</name>
</gene>
<evidence type="ECO:0000256" key="2">
    <source>
        <dbReference type="ARBA" id="ARBA00022729"/>
    </source>
</evidence>
<sequence>MKKTNILKSLALALSISLLAPLANKVTAETNNMPAPNVTGQSALTMDLGTGEVIYSKNADVKSSLASTTKLLTGLLFAESKAKTDKIPFTASAATQDGGVNLAKYKKINIGETLTADDVMEALLIYSANDTAYMIADSVSGNVESFVSLMNERVKKLGLKDTNFINPNGLESLNPNKQVTDANYTTAYDLAVIAKEAFKNDWVRETLAPKTTPASINITGSPVPLETRNKNLGIDGNIGGKTGTEELAGHCFVGYYEQDGRQLVTVVLGSEYGADGMNVFHDTSAIAKYGYDAQKEIYKKSNEEVGTVDLEYKLFRFFGPSKKITAPIVLSQDVNYYKNDLNDKTANISYKAEDKNAWQVTGGTEVPLTFTTIGHTEEVKGTVKVSASDLLKSNLTFYLAILLIIVIITVLLLLISRIINMGKRKRNRKRNRY</sequence>
<keyword evidence="2 11" id="KW-0732">Signal</keyword>
<dbReference type="InterPro" id="IPR001967">
    <property type="entry name" value="Peptidase_S11_N"/>
</dbReference>
<dbReference type="PANTHER" id="PTHR21581">
    <property type="entry name" value="D-ALANYL-D-ALANINE CARBOXYPEPTIDASE"/>
    <property type="match status" value="1"/>
</dbReference>